<feature type="transmembrane region" description="Helical" evidence="1">
    <location>
        <begin position="226"/>
        <end position="249"/>
    </location>
</feature>
<gene>
    <name evidence="2" type="ORF">FC15_GL001292</name>
</gene>
<dbReference type="EMBL" id="AZFX01000036">
    <property type="protein sequence ID" value="KRM10687.1"/>
    <property type="molecule type" value="Genomic_DNA"/>
</dbReference>
<accession>A0A0R1VZE2</accession>
<feature type="transmembrane region" description="Helical" evidence="1">
    <location>
        <begin position="270"/>
        <end position="287"/>
    </location>
</feature>
<protein>
    <recommendedName>
        <fullName evidence="4">MacB-like periplasmic core domain-containing protein</fullName>
    </recommendedName>
</protein>
<dbReference type="AlphaFoldDB" id="A0A0R1VZE2"/>
<dbReference type="RefSeq" id="WP_057824043.1">
    <property type="nucleotide sequence ID" value="NZ_AZFX01000036.1"/>
</dbReference>
<evidence type="ECO:0000313" key="3">
    <source>
        <dbReference type="Proteomes" id="UP000051315"/>
    </source>
</evidence>
<keyword evidence="3" id="KW-1185">Reference proteome</keyword>
<evidence type="ECO:0000313" key="2">
    <source>
        <dbReference type="EMBL" id="KRM10687.1"/>
    </source>
</evidence>
<evidence type="ECO:0000256" key="1">
    <source>
        <dbReference type="SAM" id="Phobius"/>
    </source>
</evidence>
<proteinExistence type="predicted"/>
<dbReference type="Proteomes" id="UP000051315">
    <property type="component" value="Unassembled WGS sequence"/>
</dbReference>
<reference evidence="2 3" key="1">
    <citation type="journal article" date="2015" name="Genome Announc.">
        <title>Expanding the biotechnology potential of lactobacilli through comparative genomics of 213 strains and associated genera.</title>
        <authorList>
            <person name="Sun Z."/>
            <person name="Harris H.M."/>
            <person name="McCann A."/>
            <person name="Guo C."/>
            <person name="Argimon S."/>
            <person name="Zhang W."/>
            <person name="Yang X."/>
            <person name="Jeffery I.B."/>
            <person name="Cooney J.C."/>
            <person name="Kagawa T.F."/>
            <person name="Liu W."/>
            <person name="Song Y."/>
            <person name="Salvetti E."/>
            <person name="Wrobel A."/>
            <person name="Rasinkangas P."/>
            <person name="Parkhill J."/>
            <person name="Rea M.C."/>
            <person name="O'Sullivan O."/>
            <person name="Ritari J."/>
            <person name="Douillard F.P."/>
            <person name="Paul Ross R."/>
            <person name="Yang R."/>
            <person name="Briner A.E."/>
            <person name="Felis G.E."/>
            <person name="de Vos W.M."/>
            <person name="Barrangou R."/>
            <person name="Klaenhammer T.R."/>
            <person name="Caufield P.W."/>
            <person name="Cui Y."/>
            <person name="Zhang H."/>
            <person name="O'Toole P.W."/>
        </authorList>
    </citation>
    <scope>NUCLEOTIDE SEQUENCE [LARGE SCALE GENOMIC DNA]</scope>
    <source>
        <strain evidence="2 3">DSM 17758</strain>
    </source>
</reference>
<feature type="transmembrane region" description="Helical" evidence="1">
    <location>
        <begin position="299"/>
        <end position="319"/>
    </location>
</feature>
<dbReference type="OrthoDB" id="2329651at2"/>
<dbReference type="PATRIC" id="fig|1423735.3.peg.1338"/>
<organism evidence="2 3">
    <name type="scientific">Lapidilactobacillus concavus DSM 17758</name>
    <dbReference type="NCBI Taxonomy" id="1423735"/>
    <lineage>
        <taxon>Bacteria</taxon>
        <taxon>Bacillati</taxon>
        <taxon>Bacillota</taxon>
        <taxon>Bacilli</taxon>
        <taxon>Lactobacillales</taxon>
        <taxon>Lactobacillaceae</taxon>
        <taxon>Lapidilactobacillus</taxon>
    </lineage>
</organism>
<comment type="caution">
    <text evidence="2">The sequence shown here is derived from an EMBL/GenBank/DDBJ whole genome shotgun (WGS) entry which is preliminary data.</text>
</comment>
<sequence length="336" mass="38622">MKKKLFIDLLLVVLSGLIFVSFRQNEQRNNESRLNRNDLSVNSLIVSGAKNQSVETAIQKLAKHSVTDFQLQLVSRKDANLSYVYAKGKTRYTLPLTSGRTFNENDYRSKVPFVILGSDLSKEAYQPQSQMYYHLRETYLAVIGVTGDKTDSAINHHLFISLSPNQTDLGSLRTADFRIIYDPTTPQKHDTKSILRLFNAHSTKRLVDVSTVKRERQGWFERSGMILTQVILIMVLMIILAWILGYLIIYSTKNFQMRPFFKNQLSLSMVGQYATHLVLATVIGWLIGWRVQSIEQPAVIFWLLVGFDVFATLVIYLYLSYSKHYAHLRAVIKKKD</sequence>
<dbReference type="STRING" id="1423735.FC15_GL001292"/>
<keyword evidence="1" id="KW-0472">Membrane</keyword>
<keyword evidence="1" id="KW-1133">Transmembrane helix</keyword>
<keyword evidence="1" id="KW-0812">Transmembrane</keyword>
<evidence type="ECO:0008006" key="4">
    <source>
        <dbReference type="Google" id="ProtNLM"/>
    </source>
</evidence>
<name>A0A0R1VZE2_9LACO</name>